<dbReference type="eggNOG" id="arCOG00670">
    <property type="taxonomic scope" value="Archaea"/>
</dbReference>
<dbReference type="PROSITE" id="PS00379">
    <property type="entry name" value="CDP_ALCOHOL_P_TRANSF"/>
    <property type="match status" value="1"/>
</dbReference>
<dbReference type="GO" id="GO:0016780">
    <property type="term" value="F:phosphotransferase activity, for other substituted phosphate groups"/>
    <property type="evidence" value="ECO:0007669"/>
    <property type="project" value="InterPro"/>
</dbReference>
<feature type="transmembrane region" description="Helical" evidence="3">
    <location>
        <begin position="118"/>
        <end position="138"/>
    </location>
</feature>
<dbReference type="Proteomes" id="UP000000663">
    <property type="component" value="Chromosome"/>
</dbReference>
<sequence length="215" mass="23008">MTLDSLRSKFVVVTEPFVNLFDGLHISANTVSIASLAFAALAGIAYYFSAGNPAILAAALLLVLLNGFFDGLDGAIARKNGTASKYGDFLDHVIDRYADVFMICGIFLGGYLRSDLGAMVIVGVLLASYLGTQAQAVGVGRVYGGIMGRADRMILIIVATCLQLVYPTEVGAYGIQFTILGWALLIIGVLSHVTAFQRIWYTRKQLLSGENGKKN</sequence>
<dbReference type="RefSeq" id="WP_012035044.1">
    <property type="nucleotide sequence ID" value="NC_009464.1"/>
</dbReference>
<keyword evidence="1 2" id="KW-0808">Transferase</keyword>
<keyword evidence="3" id="KW-0812">Transmembrane</keyword>
<name>Q0W255_METAR</name>
<organism evidence="4 5">
    <name type="scientific">Methanocella arvoryzae (strain DSM 22066 / NBRC 105507 / MRE50)</name>
    <dbReference type="NCBI Taxonomy" id="351160"/>
    <lineage>
        <taxon>Archaea</taxon>
        <taxon>Methanobacteriati</taxon>
        <taxon>Methanobacteriota</taxon>
        <taxon>Stenosarchaea group</taxon>
        <taxon>Methanomicrobia</taxon>
        <taxon>Methanocellales</taxon>
        <taxon>Methanocellaceae</taxon>
        <taxon>Methanocella</taxon>
    </lineage>
</organism>
<feature type="transmembrane region" description="Helical" evidence="3">
    <location>
        <begin position="172"/>
        <end position="196"/>
    </location>
</feature>
<comment type="similarity">
    <text evidence="2">Belongs to the CDP-alcohol phosphatidyltransferase class-I family.</text>
</comment>
<evidence type="ECO:0000313" key="5">
    <source>
        <dbReference type="Proteomes" id="UP000000663"/>
    </source>
</evidence>
<dbReference type="GO" id="GO:0016020">
    <property type="term" value="C:membrane"/>
    <property type="evidence" value="ECO:0007669"/>
    <property type="project" value="InterPro"/>
</dbReference>
<dbReference type="InterPro" id="IPR043130">
    <property type="entry name" value="CDP-OH_PTrfase_TM_dom"/>
</dbReference>
<gene>
    <name evidence="4" type="ORF">RCIX2458</name>
</gene>
<feature type="transmembrane region" description="Helical" evidence="3">
    <location>
        <begin position="54"/>
        <end position="72"/>
    </location>
</feature>
<protein>
    <submittedName>
        <fullName evidence="4">CDP-alcohol phosphatidyltransferase</fullName>
    </submittedName>
</protein>
<feature type="transmembrane region" description="Helical" evidence="3">
    <location>
        <begin position="150"/>
        <end position="166"/>
    </location>
</feature>
<dbReference type="AlphaFoldDB" id="Q0W255"/>
<dbReference type="Pfam" id="PF01066">
    <property type="entry name" value="CDP-OH_P_transf"/>
    <property type="match status" value="1"/>
</dbReference>
<proteinExistence type="inferred from homology"/>
<dbReference type="EMBL" id="AM114193">
    <property type="protein sequence ID" value="CAJ37538.1"/>
    <property type="molecule type" value="Genomic_DNA"/>
</dbReference>
<reference evidence="4 5" key="1">
    <citation type="journal article" date="2006" name="Science">
        <title>Genome of rice cluster I archaea -- the key methane producers in the rice rhizosphere.</title>
        <authorList>
            <person name="Erkel C."/>
            <person name="Kube M."/>
            <person name="Reinhardt R."/>
            <person name="Liesack W."/>
        </authorList>
    </citation>
    <scope>NUCLEOTIDE SEQUENCE [LARGE SCALE GENOMIC DNA]</scope>
    <source>
        <strain evidence="5">DSM 22066 / NBRC 105507 / MRE50</strain>
    </source>
</reference>
<keyword evidence="3" id="KW-1133">Transmembrane helix</keyword>
<dbReference type="InterPro" id="IPR000462">
    <property type="entry name" value="CDP-OH_P_trans"/>
</dbReference>
<keyword evidence="5" id="KW-1185">Reference proteome</keyword>
<dbReference type="GO" id="GO:0008654">
    <property type="term" value="P:phospholipid biosynthetic process"/>
    <property type="evidence" value="ECO:0007669"/>
    <property type="project" value="InterPro"/>
</dbReference>
<dbReference type="Gene3D" id="1.20.120.1760">
    <property type="match status" value="1"/>
</dbReference>
<accession>Q0W255</accession>
<dbReference type="KEGG" id="rci:RCIX2458"/>
<dbReference type="OrthoDB" id="9904at2157"/>
<dbReference type="InterPro" id="IPR048254">
    <property type="entry name" value="CDP_ALCOHOL_P_TRANSF_CS"/>
</dbReference>
<evidence type="ECO:0000256" key="1">
    <source>
        <dbReference type="ARBA" id="ARBA00022679"/>
    </source>
</evidence>
<feature type="transmembrane region" description="Helical" evidence="3">
    <location>
        <begin position="26"/>
        <end position="48"/>
    </location>
</feature>
<dbReference type="STRING" id="351160.RCIX2458"/>
<evidence type="ECO:0000313" key="4">
    <source>
        <dbReference type="EMBL" id="CAJ37538.1"/>
    </source>
</evidence>
<dbReference type="GeneID" id="5145765"/>
<evidence type="ECO:0000256" key="2">
    <source>
        <dbReference type="RuleBase" id="RU003750"/>
    </source>
</evidence>
<dbReference type="PATRIC" id="fig|351160.9.peg.748"/>
<evidence type="ECO:0000256" key="3">
    <source>
        <dbReference type="SAM" id="Phobius"/>
    </source>
</evidence>
<keyword evidence="3" id="KW-0472">Membrane</keyword>